<evidence type="ECO:0008006" key="7">
    <source>
        <dbReference type="Google" id="ProtNLM"/>
    </source>
</evidence>
<dbReference type="InterPro" id="IPR029058">
    <property type="entry name" value="AB_hydrolase_fold"/>
</dbReference>
<dbReference type="FunCoup" id="D3BER3">
    <property type="interactions" value="22"/>
</dbReference>
<dbReference type="AlphaFoldDB" id="D3BER3"/>
<keyword evidence="4" id="KW-0378">Hydrolase</keyword>
<keyword evidence="6" id="KW-1185">Reference proteome</keyword>
<evidence type="ECO:0000313" key="5">
    <source>
        <dbReference type="EMBL" id="EFA80394.1"/>
    </source>
</evidence>
<name>D3BER3_HETP5</name>
<dbReference type="Proteomes" id="UP000001396">
    <property type="component" value="Unassembled WGS sequence"/>
</dbReference>
<protein>
    <recommendedName>
        <fullName evidence="7">Lipid droplet-associated hydrolase</fullName>
    </recommendedName>
</protein>
<dbReference type="GO" id="GO:0019915">
    <property type="term" value="P:lipid storage"/>
    <property type="evidence" value="ECO:0007669"/>
    <property type="project" value="InterPro"/>
</dbReference>
<dbReference type="PANTHER" id="PTHR13390">
    <property type="entry name" value="LIPASE"/>
    <property type="match status" value="1"/>
</dbReference>
<dbReference type="InParanoid" id="D3BER3"/>
<evidence type="ECO:0000256" key="2">
    <source>
        <dbReference type="ARBA" id="ARBA00008300"/>
    </source>
</evidence>
<comment type="subcellular location">
    <subcellularLocation>
        <location evidence="1">Lipid droplet</location>
    </subcellularLocation>
</comment>
<organism evidence="5 6">
    <name type="scientific">Heterostelium pallidum (strain ATCC 26659 / Pp 5 / PN500)</name>
    <name type="common">Cellular slime mold</name>
    <name type="synonym">Polysphondylium pallidum</name>
    <dbReference type="NCBI Taxonomy" id="670386"/>
    <lineage>
        <taxon>Eukaryota</taxon>
        <taxon>Amoebozoa</taxon>
        <taxon>Evosea</taxon>
        <taxon>Eumycetozoa</taxon>
        <taxon>Dictyostelia</taxon>
        <taxon>Acytosteliales</taxon>
        <taxon>Acytosteliaceae</taxon>
        <taxon>Heterostelium</taxon>
    </lineage>
</organism>
<reference evidence="5 6" key="1">
    <citation type="journal article" date="2011" name="Genome Res.">
        <title>Phylogeny-wide analysis of social amoeba genomes highlights ancient origins for complex intercellular communication.</title>
        <authorList>
            <person name="Heidel A.J."/>
            <person name="Lawal H.M."/>
            <person name="Felder M."/>
            <person name="Schilde C."/>
            <person name="Helps N.R."/>
            <person name="Tunggal B."/>
            <person name="Rivero F."/>
            <person name="John U."/>
            <person name="Schleicher M."/>
            <person name="Eichinger L."/>
            <person name="Platzer M."/>
            <person name="Noegel A.A."/>
            <person name="Schaap P."/>
            <person name="Gloeckner G."/>
        </authorList>
    </citation>
    <scope>NUCLEOTIDE SEQUENCE [LARGE SCALE GENOMIC DNA]</scope>
    <source>
        <strain evidence="6">ATCC 26659 / Pp 5 / PN500</strain>
    </source>
</reference>
<dbReference type="SUPFAM" id="SSF53474">
    <property type="entry name" value="alpha/beta-Hydrolases"/>
    <property type="match status" value="1"/>
</dbReference>
<sequence>MVELILDRITLHNSIRGFDQCDMLSTKSNHDSDIKVIIVPGNPGLIEFYIEFMKSLYDGLGAKYDIIGCHCGRIEDQFSVEEQIVHKSLCLEYLLQTRYQSNSNNIKFVLIGHSVGSYISLKMLNRYSEKFSFVNQINLFPTFRNLYEGLSPFIKVAIQDGFRSSLANFDRSTTPHINLCRYKHTTLTIQNKITTTTTTYSRKSVVKHNSIERAVYHADKSNSTDNKTKTTTTQY</sequence>
<comment type="caution">
    <text evidence="5">The sequence shown here is derived from an EMBL/GenBank/DDBJ whole genome shotgun (WGS) entry which is preliminary data.</text>
</comment>
<evidence type="ECO:0000256" key="4">
    <source>
        <dbReference type="ARBA" id="ARBA00022801"/>
    </source>
</evidence>
<evidence type="ECO:0000256" key="1">
    <source>
        <dbReference type="ARBA" id="ARBA00004502"/>
    </source>
</evidence>
<dbReference type="Pfam" id="PF10230">
    <property type="entry name" value="LIDHydrolase"/>
    <property type="match status" value="1"/>
</dbReference>
<evidence type="ECO:0000313" key="6">
    <source>
        <dbReference type="Proteomes" id="UP000001396"/>
    </source>
</evidence>
<dbReference type="RefSeq" id="XP_020432514.1">
    <property type="nucleotide sequence ID" value="XM_020578066.1"/>
</dbReference>
<keyword evidence="3" id="KW-0551">Lipid droplet</keyword>
<dbReference type="GeneID" id="31362709"/>
<dbReference type="GO" id="GO:0005811">
    <property type="term" value="C:lipid droplet"/>
    <property type="evidence" value="ECO:0007669"/>
    <property type="project" value="UniProtKB-SubCell"/>
</dbReference>
<dbReference type="EMBL" id="ADBJ01000031">
    <property type="protein sequence ID" value="EFA80394.1"/>
    <property type="molecule type" value="Genomic_DNA"/>
</dbReference>
<accession>D3BER3</accession>
<gene>
    <name evidence="5" type="ORF">PPL_07228</name>
</gene>
<proteinExistence type="inferred from homology"/>
<dbReference type="PANTHER" id="PTHR13390:SF0">
    <property type="entry name" value="LIPID DROPLET-ASSOCIATED HYDROLASE"/>
    <property type="match status" value="1"/>
</dbReference>
<dbReference type="InterPro" id="IPR019363">
    <property type="entry name" value="LDAH"/>
</dbReference>
<evidence type="ECO:0000256" key="3">
    <source>
        <dbReference type="ARBA" id="ARBA00022677"/>
    </source>
</evidence>
<comment type="similarity">
    <text evidence="2">Belongs to the AB hydrolase superfamily. LDAH family.</text>
</comment>
<dbReference type="GO" id="GO:0016298">
    <property type="term" value="F:lipase activity"/>
    <property type="evidence" value="ECO:0007669"/>
    <property type="project" value="InterPro"/>
</dbReference>